<dbReference type="RefSeq" id="WP_146905655.1">
    <property type="nucleotide sequence ID" value="NZ_BJYS01000064.1"/>
</dbReference>
<dbReference type="OrthoDB" id="1062680at2"/>
<comment type="caution">
    <text evidence="1">The sequence shown here is derived from an EMBL/GenBank/DDBJ whole genome shotgun (WGS) entry which is preliminary data.</text>
</comment>
<protein>
    <recommendedName>
        <fullName evidence="3">DUF4249 domain-containing protein</fullName>
    </recommendedName>
</protein>
<keyword evidence="2" id="KW-1185">Reference proteome</keyword>
<dbReference type="Pfam" id="PF14054">
    <property type="entry name" value="DUF4249"/>
    <property type="match status" value="1"/>
</dbReference>
<gene>
    <name evidence="1" type="ORF">AAE02nite_51090</name>
</gene>
<reference evidence="1 2" key="1">
    <citation type="submission" date="2019-07" db="EMBL/GenBank/DDBJ databases">
        <title>Whole genome shotgun sequence of Adhaeribacter aerolatus NBRC 106133.</title>
        <authorList>
            <person name="Hosoyama A."/>
            <person name="Uohara A."/>
            <person name="Ohji S."/>
            <person name="Ichikawa N."/>
        </authorList>
    </citation>
    <scope>NUCLEOTIDE SEQUENCE [LARGE SCALE GENOMIC DNA]</scope>
    <source>
        <strain evidence="1 2">NBRC 106133</strain>
    </source>
</reference>
<organism evidence="1 2">
    <name type="scientific">Adhaeribacter aerolatus</name>
    <dbReference type="NCBI Taxonomy" id="670289"/>
    <lineage>
        <taxon>Bacteria</taxon>
        <taxon>Pseudomonadati</taxon>
        <taxon>Bacteroidota</taxon>
        <taxon>Cytophagia</taxon>
        <taxon>Cytophagales</taxon>
        <taxon>Hymenobacteraceae</taxon>
        <taxon>Adhaeribacter</taxon>
    </lineage>
</organism>
<dbReference type="AlphaFoldDB" id="A0A512B662"/>
<proteinExistence type="predicted"/>
<dbReference type="PROSITE" id="PS51257">
    <property type="entry name" value="PROKAR_LIPOPROTEIN"/>
    <property type="match status" value="1"/>
</dbReference>
<evidence type="ECO:0000313" key="1">
    <source>
        <dbReference type="EMBL" id="GEO07445.1"/>
    </source>
</evidence>
<sequence>MLACYYKYYLVGCLLLLLASCVEPYRPDVIQLPHNYLVVDGFINSNGRTTIRLSRTLNLDDAKTPPGEANAQVLIEEEGGPQFTLAQGTNGNYTSQPLRLNPTRRYRLRIRTADNQEYASDFVENKITPPIDSISWKTESDGLQIYVNTHDAEQKTHYYRWKYDETWEFTTPFYSLLEYKNNQMVDRREDISHCWRGSSSSAISISSTAKLRQDVVSEFPLVKLPDNSIKIKYKYSILVKQYAQTQEAYEYAETLKKNTENIGTLFDPLPTQLTGNIKCLSDPAEPVIGFVSVASEEVKRIFIKRGQLPPTWRSLEEYAYCELDTVLAKDAATTFRNGGTLPIAEIMMPAGFTASSVDCVDCRLRGTNVKPDFWE</sequence>
<name>A0A512B662_9BACT</name>
<evidence type="ECO:0000313" key="2">
    <source>
        <dbReference type="Proteomes" id="UP000321532"/>
    </source>
</evidence>
<accession>A0A512B662</accession>
<dbReference type="InterPro" id="IPR025345">
    <property type="entry name" value="DUF4249"/>
</dbReference>
<dbReference type="Proteomes" id="UP000321532">
    <property type="component" value="Unassembled WGS sequence"/>
</dbReference>
<dbReference type="EMBL" id="BJYS01000064">
    <property type="protein sequence ID" value="GEO07445.1"/>
    <property type="molecule type" value="Genomic_DNA"/>
</dbReference>
<evidence type="ECO:0008006" key="3">
    <source>
        <dbReference type="Google" id="ProtNLM"/>
    </source>
</evidence>